<proteinExistence type="predicted"/>
<evidence type="ECO:0000313" key="3">
    <source>
        <dbReference type="Proteomes" id="UP000003987"/>
    </source>
</evidence>
<name>C7XWS1_9LACO</name>
<evidence type="ECO:0000313" key="2">
    <source>
        <dbReference type="EMBL" id="EEU30069.1"/>
    </source>
</evidence>
<feature type="transmembrane region" description="Helical" evidence="1">
    <location>
        <begin position="16"/>
        <end position="35"/>
    </location>
</feature>
<dbReference type="AlphaFoldDB" id="C7XWS1"/>
<dbReference type="STRING" id="575594.HMPREF0501_01074"/>
<keyword evidence="1" id="KW-1133">Transmembrane helix</keyword>
<keyword evidence="3" id="KW-1185">Reference proteome</keyword>
<dbReference type="EMBL" id="GG698804">
    <property type="protein sequence ID" value="EEU30069.1"/>
    <property type="molecule type" value="Genomic_DNA"/>
</dbReference>
<keyword evidence="1" id="KW-0472">Membrane</keyword>
<protein>
    <submittedName>
        <fullName evidence="2">Uncharacterized protein</fullName>
    </submittedName>
</protein>
<keyword evidence="1" id="KW-0812">Transmembrane</keyword>
<accession>C7XWS1</accession>
<sequence length="66" mass="7658">MKRNLKSAIERVRTRLIVWCVLAIVLEIITVVSSLPFVQIIAWLATAYCAVLLVILFVLMLMQWRQ</sequence>
<organism evidence="2 3">
    <name type="scientific">Limosilactobacillus coleohominis 101-4-CHN</name>
    <dbReference type="NCBI Taxonomy" id="575594"/>
    <lineage>
        <taxon>Bacteria</taxon>
        <taxon>Bacillati</taxon>
        <taxon>Bacillota</taxon>
        <taxon>Bacilli</taxon>
        <taxon>Lactobacillales</taxon>
        <taxon>Lactobacillaceae</taxon>
        <taxon>Limosilactobacillus</taxon>
    </lineage>
</organism>
<reference evidence="2 3" key="1">
    <citation type="submission" date="2009-06" db="EMBL/GenBank/DDBJ databases">
        <title>The Genome Sequence of Lactobacillus coleohominis strain 101-4-CHN.</title>
        <authorList>
            <consortium name="The Broad Institute Genome Sequencing Platform"/>
            <person name="Ward D."/>
            <person name="Young S.K."/>
            <person name="Zeng Q."/>
            <person name="Koehrsen M."/>
            <person name="Alvarado L."/>
            <person name="Berlin A."/>
            <person name="Borenstein D."/>
            <person name="Chen Z."/>
            <person name="Engels R."/>
            <person name="Freedman E."/>
            <person name="Gellesch M."/>
            <person name="Goldberg J."/>
            <person name="Griggs A."/>
            <person name="Gujja S."/>
            <person name="Heiman D."/>
            <person name="Hepburn T."/>
            <person name="Howarth C."/>
            <person name="Jen D."/>
            <person name="Larson L."/>
            <person name="Lewis B."/>
            <person name="Mehta T."/>
            <person name="Park D."/>
            <person name="Pearson M."/>
            <person name="Roberts A."/>
            <person name="Saif S."/>
            <person name="Shea T."/>
            <person name="Shenoy N."/>
            <person name="Sisk P."/>
            <person name="Stolte C."/>
            <person name="Sykes S."/>
            <person name="Walk T."/>
            <person name="White J."/>
            <person name="Yandava C."/>
            <person name="Liu Y."/>
            <person name="Xu Q."/>
            <person name="Lander E."/>
            <person name="Nusbaum C."/>
            <person name="Galagan J."/>
            <person name="Birren B."/>
        </authorList>
    </citation>
    <scope>NUCLEOTIDE SEQUENCE [LARGE SCALE GENOMIC DNA]</scope>
    <source>
        <strain evidence="2 3">101-4-CHN</strain>
    </source>
</reference>
<feature type="transmembrane region" description="Helical" evidence="1">
    <location>
        <begin position="41"/>
        <end position="62"/>
    </location>
</feature>
<dbReference type="HOGENOM" id="CLU_203876_0_0_9"/>
<evidence type="ECO:0000256" key="1">
    <source>
        <dbReference type="SAM" id="Phobius"/>
    </source>
</evidence>
<gene>
    <name evidence="2" type="ORF">HMPREF0501_01074</name>
</gene>
<dbReference type="Proteomes" id="UP000003987">
    <property type="component" value="Unassembled WGS sequence"/>
</dbReference>